<dbReference type="InterPro" id="IPR013221">
    <property type="entry name" value="Mur_ligase_cen"/>
</dbReference>
<reference evidence="3 4" key="1">
    <citation type="submission" date="2023-12" db="EMBL/GenBank/DDBJ databases">
        <title>Genomic sequences of Capnocytophaga and Parvimonas strains.</title>
        <authorList>
            <person name="Watt R.M."/>
            <person name="Wang M."/>
            <person name="Yang T."/>
            <person name="Tong W.M."/>
        </authorList>
    </citation>
    <scope>NUCLEOTIDE SEQUENCE [LARGE SCALE GENOMIC DNA]</scope>
    <source>
        <strain evidence="3 4">CCUG 13156</strain>
    </source>
</reference>
<evidence type="ECO:0000259" key="2">
    <source>
        <dbReference type="Pfam" id="PF08245"/>
    </source>
</evidence>
<dbReference type="RefSeq" id="WP_323980466.1">
    <property type="nucleotide sequence ID" value="NZ_JAYKBV010000130.1"/>
</dbReference>
<dbReference type="Proteomes" id="UP001324270">
    <property type="component" value="Unassembled WGS sequence"/>
</dbReference>
<dbReference type="PANTHER" id="PTHR23135">
    <property type="entry name" value="MUR LIGASE FAMILY MEMBER"/>
    <property type="match status" value="1"/>
</dbReference>
<gene>
    <name evidence="3" type="ORF">VJJ49_15255</name>
</gene>
<dbReference type="InterPro" id="IPR036565">
    <property type="entry name" value="Mur-like_cat_sf"/>
</dbReference>
<keyword evidence="3" id="KW-0436">Ligase</keyword>
<feature type="transmembrane region" description="Helical" evidence="1">
    <location>
        <begin position="20"/>
        <end position="38"/>
    </location>
</feature>
<dbReference type="PANTHER" id="PTHR23135:SF4">
    <property type="entry name" value="UDP-N-ACETYLMURAMOYL-L-ALANYL-D-GLUTAMATE--2,6-DIAMINOPIMELATE LIGASE MURE HOMOLOG, CHLOROPLASTIC"/>
    <property type="match status" value="1"/>
</dbReference>
<comment type="caution">
    <text evidence="3">The sequence shown here is derived from an EMBL/GenBank/DDBJ whole genome shotgun (WGS) entry which is preliminary data.</text>
</comment>
<evidence type="ECO:0000313" key="4">
    <source>
        <dbReference type="Proteomes" id="UP001324270"/>
    </source>
</evidence>
<sequence>MVGVTGTNGKTTIASISYQLFRHLGYMVVLISTIAIYIDQESEEKHMTTPDVLTLN</sequence>
<keyword evidence="1" id="KW-0812">Transmembrane</keyword>
<keyword evidence="4" id="KW-1185">Reference proteome</keyword>
<organism evidence="3 4">
    <name type="scientific">Capnocytophaga gingivalis</name>
    <dbReference type="NCBI Taxonomy" id="1017"/>
    <lineage>
        <taxon>Bacteria</taxon>
        <taxon>Pseudomonadati</taxon>
        <taxon>Bacteroidota</taxon>
        <taxon>Flavobacteriia</taxon>
        <taxon>Flavobacteriales</taxon>
        <taxon>Flavobacteriaceae</taxon>
        <taxon>Capnocytophaga</taxon>
    </lineage>
</organism>
<feature type="domain" description="Mur ligase central" evidence="2">
    <location>
        <begin position="4"/>
        <end position="55"/>
    </location>
</feature>
<dbReference type="GO" id="GO:0016874">
    <property type="term" value="F:ligase activity"/>
    <property type="evidence" value="ECO:0007669"/>
    <property type="project" value="UniProtKB-KW"/>
</dbReference>
<dbReference type="EMBL" id="JAYKBV010000130">
    <property type="protein sequence ID" value="MEB3042027.1"/>
    <property type="molecule type" value="Genomic_DNA"/>
</dbReference>
<name>A0ABU5YDJ1_9FLAO</name>
<evidence type="ECO:0000256" key="1">
    <source>
        <dbReference type="SAM" id="Phobius"/>
    </source>
</evidence>
<dbReference type="SUPFAM" id="SSF53623">
    <property type="entry name" value="MurD-like peptide ligases, catalytic domain"/>
    <property type="match status" value="1"/>
</dbReference>
<keyword evidence="1" id="KW-0472">Membrane</keyword>
<protein>
    <submittedName>
        <fullName evidence="3">Mur ligase family protein</fullName>
    </submittedName>
</protein>
<accession>A0ABU5YDJ1</accession>
<proteinExistence type="predicted"/>
<keyword evidence="1" id="KW-1133">Transmembrane helix</keyword>
<dbReference type="Gene3D" id="3.40.1190.10">
    <property type="entry name" value="Mur-like, catalytic domain"/>
    <property type="match status" value="1"/>
</dbReference>
<dbReference type="Pfam" id="PF08245">
    <property type="entry name" value="Mur_ligase_M"/>
    <property type="match status" value="1"/>
</dbReference>
<evidence type="ECO:0000313" key="3">
    <source>
        <dbReference type="EMBL" id="MEB3042027.1"/>
    </source>
</evidence>